<dbReference type="EMBL" id="JACEIK010000220">
    <property type="protein sequence ID" value="MCD7452716.1"/>
    <property type="molecule type" value="Genomic_DNA"/>
</dbReference>
<comment type="caution">
    <text evidence="1">The sequence shown here is derived from an EMBL/GenBank/DDBJ whole genome shotgun (WGS) entry which is preliminary data.</text>
</comment>
<evidence type="ECO:0000313" key="2">
    <source>
        <dbReference type="Proteomes" id="UP000823775"/>
    </source>
</evidence>
<sequence length="56" mass="6101">MRPLLTLFVPGDSVLSDSSPSPIARLLRQPTSPAARPSPEVVPLFIEIYRVSILIS</sequence>
<keyword evidence="2" id="KW-1185">Reference proteome</keyword>
<reference evidence="1 2" key="1">
    <citation type="journal article" date="2021" name="BMC Genomics">
        <title>Datura genome reveals duplications of psychoactive alkaloid biosynthetic genes and high mutation rate following tissue culture.</title>
        <authorList>
            <person name="Rajewski A."/>
            <person name="Carter-House D."/>
            <person name="Stajich J."/>
            <person name="Litt A."/>
        </authorList>
    </citation>
    <scope>NUCLEOTIDE SEQUENCE [LARGE SCALE GENOMIC DNA]</scope>
    <source>
        <strain evidence="1">AR-01</strain>
    </source>
</reference>
<proteinExistence type="predicted"/>
<feature type="non-terminal residue" evidence="1">
    <location>
        <position position="56"/>
    </location>
</feature>
<protein>
    <submittedName>
        <fullName evidence="1">Uncharacterized protein</fullName>
    </submittedName>
</protein>
<name>A0ABS8S0T2_DATST</name>
<evidence type="ECO:0000313" key="1">
    <source>
        <dbReference type="EMBL" id="MCD7452716.1"/>
    </source>
</evidence>
<gene>
    <name evidence="1" type="ORF">HAX54_017935</name>
</gene>
<accession>A0ABS8S0T2</accession>
<organism evidence="1 2">
    <name type="scientific">Datura stramonium</name>
    <name type="common">Jimsonweed</name>
    <name type="synonym">Common thornapple</name>
    <dbReference type="NCBI Taxonomy" id="4076"/>
    <lineage>
        <taxon>Eukaryota</taxon>
        <taxon>Viridiplantae</taxon>
        <taxon>Streptophyta</taxon>
        <taxon>Embryophyta</taxon>
        <taxon>Tracheophyta</taxon>
        <taxon>Spermatophyta</taxon>
        <taxon>Magnoliopsida</taxon>
        <taxon>eudicotyledons</taxon>
        <taxon>Gunneridae</taxon>
        <taxon>Pentapetalae</taxon>
        <taxon>asterids</taxon>
        <taxon>lamiids</taxon>
        <taxon>Solanales</taxon>
        <taxon>Solanaceae</taxon>
        <taxon>Solanoideae</taxon>
        <taxon>Datureae</taxon>
        <taxon>Datura</taxon>
    </lineage>
</organism>
<dbReference type="Proteomes" id="UP000823775">
    <property type="component" value="Unassembled WGS sequence"/>
</dbReference>